<feature type="compositionally biased region" description="Basic residues" evidence="3">
    <location>
        <begin position="249"/>
        <end position="261"/>
    </location>
</feature>
<dbReference type="FunFam" id="1.25.40.10:FF:000363">
    <property type="entry name" value="Pentatricopeptide repeat-containing protein"/>
    <property type="match status" value="1"/>
</dbReference>
<proteinExistence type="predicted"/>
<reference evidence="4" key="1">
    <citation type="submission" date="2015-07" db="EMBL/GenBank/DDBJ databases">
        <title>Transcriptome Assembly of Anthurium amnicola.</title>
        <authorList>
            <person name="Suzuki J."/>
        </authorList>
    </citation>
    <scope>NUCLEOTIDE SEQUENCE</scope>
</reference>
<dbReference type="Gene3D" id="1.25.40.10">
    <property type="entry name" value="Tetratricopeptide repeat domain"/>
    <property type="match status" value="3"/>
</dbReference>
<dbReference type="InterPro" id="IPR011990">
    <property type="entry name" value="TPR-like_helical_dom_sf"/>
</dbReference>
<feature type="region of interest" description="Disordered" evidence="3">
    <location>
        <begin position="247"/>
        <end position="273"/>
    </location>
</feature>
<evidence type="ECO:0000256" key="3">
    <source>
        <dbReference type="SAM" id="MobiDB-lite"/>
    </source>
</evidence>
<name>A0A1D1YMK8_9ARAE</name>
<evidence type="ECO:0000256" key="2">
    <source>
        <dbReference type="PROSITE-ProRule" id="PRU00708"/>
    </source>
</evidence>
<dbReference type="EMBL" id="GDJX01012055">
    <property type="protein sequence ID" value="JAT55881.1"/>
    <property type="molecule type" value="Transcribed_RNA"/>
</dbReference>
<evidence type="ECO:0000256" key="1">
    <source>
        <dbReference type="ARBA" id="ARBA00022737"/>
    </source>
</evidence>
<gene>
    <name evidence="4" type="primary">EMB2279_0</name>
    <name evidence="4" type="ORF">g.60345</name>
</gene>
<protein>
    <submittedName>
        <fullName evidence="4">Pentatricopeptide repeat-containing protein At1g30610, chloroplastic</fullName>
    </submittedName>
</protein>
<dbReference type="NCBIfam" id="TIGR00756">
    <property type="entry name" value="PPR"/>
    <property type="match status" value="4"/>
</dbReference>
<dbReference type="Pfam" id="PF13041">
    <property type="entry name" value="PPR_2"/>
    <property type="match status" value="1"/>
</dbReference>
<feature type="compositionally biased region" description="Basic and acidic residues" evidence="3">
    <location>
        <begin position="105"/>
        <end position="132"/>
    </location>
</feature>
<dbReference type="InterPro" id="IPR044645">
    <property type="entry name" value="DG1/EMB2279-like"/>
</dbReference>
<dbReference type="Pfam" id="PF13812">
    <property type="entry name" value="PPR_3"/>
    <property type="match status" value="1"/>
</dbReference>
<dbReference type="PANTHER" id="PTHR46935:SF1">
    <property type="entry name" value="OS01G0674700 PROTEIN"/>
    <property type="match status" value="1"/>
</dbReference>
<feature type="repeat" description="PPR" evidence="2">
    <location>
        <begin position="839"/>
        <end position="873"/>
    </location>
</feature>
<accession>A0A1D1YMK8</accession>
<keyword evidence="1" id="KW-0677">Repeat</keyword>
<dbReference type="Pfam" id="PF01535">
    <property type="entry name" value="PPR"/>
    <property type="match status" value="1"/>
</dbReference>
<feature type="region of interest" description="Disordered" evidence="3">
    <location>
        <begin position="164"/>
        <end position="213"/>
    </location>
</feature>
<dbReference type="SUPFAM" id="SSF48452">
    <property type="entry name" value="TPR-like"/>
    <property type="match status" value="1"/>
</dbReference>
<dbReference type="GO" id="GO:0009658">
    <property type="term" value="P:chloroplast organization"/>
    <property type="evidence" value="ECO:0007669"/>
    <property type="project" value="InterPro"/>
</dbReference>
<feature type="compositionally biased region" description="Basic and acidic residues" evidence="3">
    <location>
        <begin position="164"/>
        <end position="174"/>
    </location>
</feature>
<dbReference type="PROSITE" id="PS51375">
    <property type="entry name" value="PPR"/>
    <property type="match status" value="2"/>
</dbReference>
<feature type="repeat" description="PPR" evidence="2">
    <location>
        <begin position="666"/>
        <end position="700"/>
    </location>
</feature>
<organism evidence="4">
    <name type="scientific">Anthurium amnicola</name>
    <dbReference type="NCBI Taxonomy" id="1678845"/>
    <lineage>
        <taxon>Eukaryota</taxon>
        <taxon>Viridiplantae</taxon>
        <taxon>Streptophyta</taxon>
        <taxon>Embryophyta</taxon>
        <taxon>Tracheophyta</taxon>
        <taxon>Spermatophyta</taxon>
        <taxon>Magnoliopsida</taxon>
        <taxon>Liliopsida</taxon>
        <taxon>Araceae</taxon>
        <taxon>Pothoideae</taxon>
        <taxon>Potheae</taxon>
        <taxon>Anthurium</taxon>
    </lineage>
</organism>
<sequence>MTRANYQMGTLRLEADGHLCGSARGFAVSPKPIFGVILNLGSGNRFRGLGICAPGRRATTVLASGGAGARSITEAVLEEELKFLPAFGDYVKVLQSIQTDRRKHPSLDSDSSRFKCRPAGKEGSRKARDKGNGKFVDPRMSSHNTRVHTDRILENYLDGEQFTHEREGKYSRDEMDQELDSDETKRGGWGLVEDTPEKSGPWKTGDKSGGKVKNLRNVSEHSLNSIIKGEHSRSLEKRQSNYFDDVSKRKNNSKQNGKHGRNYQLHERQTHGRLRGGRSAIQKVGPNSLGRKVSGFDIGDLENVGKLYGGKDFLVKSFQGKMGEFETTKSLLKKGSTFTGKSDSSLIESEFTKMPERDRFYETEMGTKNDKSRIHVSPLRRDNSPTRIDEPGVLEMESGKVHRSICLHDMEMDATNHCGHSTQLTALDNSKENNKEGRNHGHDVVMKKKFASKISKSDETTGSINVRGDKVAGRHVGDFDLDDRAAFKTFEVFTDVKNRPRILRMELEERIHNLAKRLNSTDVNMPEWQFSRMMHGAKIKFTDHSILRVVQILGAFGNWRRVLQVVEWLESRERFKSYKSRYIYTTVLSVLGKAKRPMEALNVFFAMHQELSSYPDLAAYHCIAVILGQAGLMKELFDVIDCMRAIPEKKFKLGVLQRWDPCLEPDLVVYNAVLNACVQQKQWNGAFWVLQELKQRGIRPSSTTYGLVMEVMLACGKYNLVHEFFRKAQKNSIPGTLNYKVLVNTFWREGKIDEAVLAVKDMERVGIVGSASLYYDLARCLCSAGRCEEALLQIDKLCKVAQKPLVVTYTGLIQTCLDCGSIHNATYIFDQMHKCCYPNVVTCNIMLKSYVEHGMFQEAKYLFQTILEGNKCINKRSDLIGKVVPDKFMFNTVMEACVDTKHWDDFEYVYQQMFHYGYHFDAKRHLHMVMEASRAGKVQVLDTTCEHLICSGRTPPPAIVKERVCLRLQDGDCVAALSCLDIDEPGQLQAYSEKSWLNILETNLTRFGEDVLIRLAYEINKLPSVSCQKRPMLQNLFTACEKIINLRENAIDHSCNQQTLSHDV</sequence>
<dbReference type="GO" id="GO:0009507">
    <property type="term" value="C:chloroplast"/>
    <property type="evidence" value="ECO:0007669"/>
    <property type="project" value="TreeGrafter"/>
</dbReference>
<dbReference type="AlphaFoldDB" id="A0A1D1YMK8"/>
<evidence type="ECO:0000313" key="4">
    <source>
        <dbReference type="EMBL" id="JAT55881.1"/>
    </source>
</evidence>
<dbReference type="InterPro" id="IPR002885">
    <property type="entry name" value="PPR_rpt"/>
</dbReference>
<feature type="region of interest" description="Disordered" evidence="3">
    <location>
        <begin position="99"/>
        <end position="149"/>
    </location>
</feature>
<dbReference type="PANTHER" id="PTHR46935">
    <property type="entry name" value="OS01G0674700 PROTEIN"/>
    <property type="match status" value="1"/>
</dbReference>